<dbReference type="EMBL" id="CP050292">
    <property type="protein sequence ID" value="QND71592.1"/>
    <property type="molecule type" value="Genomic_DNA"/>
</dbReference>
<reference evidence="3" key="1">
    <citation type="journal article" date="2020" name="Mol. Plant Microbe">
        <title>Rhizobial microsymbionts of the narrowly endemic Oxytropis species growing in Kamchatka are characterized by significant genetic diversity and possess a set of genes that are associated with T3SS and T6SS secretion systems and can affect the development of symbiosis.</title>
        <authorList>
            <person name="Safronova V."/>
            <person name="Guro P."/>
            <person name="Sazanova A."/>
            <person name="Kuznetsova I."/>
            <person name="Belimov A."/>
            <person name="Yakubov V."/>
            <person name="Chirak E."/>
            <person name="Afonin A."/>
            <person name="Gogolev Y."/>
            <person name="Andronov E."/>
            <person name="Tikhonovich I."/>
        </authorList>
    </citation>
    <scope>NUCLEOTIDE SEQUENCE [LARGE SCALE GENOMIC DNA]</scope>
    <source>
        <strain evidence="3">581</strain>
    </source>
</reference>
<evidence type="ECO:0000313" key="2">
    <source>
        <dbReference type="EMBL" id="QND71592.1"/>
    </source>
</evidence>
<dbReference type="Proteomes" id="UP000515291">
    <property type="component" value="Chromosome"/>
</dbReference>
<proteinExistence type="predicted"/>
<dbReference type="RefSeq" id="WP_184517448.1">
    <property type="nucleotide sequence ID" value="NZ_CP050292.1"/>
</dbReference>
<evidence type="ECO:0000313" key="3">
    <source>
        <dbReference type="Proteomes" id="UP000515291"/>
    </source>
</evidence>
<gene>
    <name evidence="2" type="ORF">HB776_10400</name>
</gene>
<evidence type="ECO:0000256" key="1">
    <source>
        <dbReference type="SAM" id="SignalP"/>
    </source>
</evidence>
<keyword evidence="1" id="KW-0732">Signal</keyword>
<sequence>MRILIIVLGAATLATPVLASDYRDARYRAGTARYPITMDTGIRAPPPLYYVEAPPRYVRDLRTGEPCQWVVRQPSVFEQLFGLPRDGY</sequence>
<feature type="signal peptide" evidence="1">
    <location>
        <begin position="1"/>
        <end position="19"/>
    </location>
</feature>
<dbReference type="KEGG" id="trb:HB776_10400"/>
<dbReference type="AlphaFoldDB" id="A0A7G6TXW0"/>
<organism evidence="2 3">
    <name type="scientific">Tardiphaga robiniae</name>
    <dbReference type="NCBI Taxonomy" id="943830"/>
    <lineage>
        <taxon>Bacteria</taxon>
        <taxon>Pseudomonadati</taxon>
        <taxon>Pseudomonadota</taxon>
        <taxon>Alphaproteobacteria</taxon>
        <taxon>Hyphomicrobiales</taxon>
        <taxon>Nitrobacteraceae</taxon>
        <taxon>Tardiphaga</taxon>
    </lineage>
</organism>
<accession>A0A7G6TXW0</accession>
<feature type="chain" id="PRO_5028833007" evidence="1">
    <location>
        <begin position="20"/>
        <end position="88"/>
    </location>
</feature>
<name>A0A7G6TXW0_9BRAD</name>
<protein>
    <submittedName>
        <fullName evidence="2">Uncharacterized protein</fullName>
    </submittedName>
</protein>